<dbReference type="Proteomes" id="UP000092403">
    <property type="component" value="Unassembled WGS sequence"/>
</dbReference>
<feature type="transmembrane region" description="Helical" evidence="6">
    <location>
        <begin position="245"/>
        <end position="262"/>
    </location>
</feature>
<feature type="transmembrane region" description="Helical" evidence="6">
    <location>
        <begin position="136"/>
        <end position="160"/>
    </location>
</feature>
<evidence type="ECO:0000313" key="9">
    <source>
        <dbReference type="EMBL" id="KYC51302.1"/>
    </source>
</evidence>
<evidence type="ECO:0000256" key="6">
    <source>
        <dbReference type="SAM" id="Phobius"/>
    </source>
</evidence>
<name>A0A150IUH0_9EURY</name>
<dbReference type="EMBL" id="LNGF01000003">
    <property type="protein sequence ID" value="KYC48528.1"/>
    <property type="molecule type" value="Genomic_DNA"/>
</dbReference>
<dbReference type="EMBL" id="LNJC01000002">
    <property type="protein sequence ID" value="KYC51302.1"/>
    <property type="molecule type" value="Genomic_DNA"/>
</dbReference>
<feature type="transmembrane region" description="Helical" evidence="6">
    <location>
        <begin position="51"/>
        <end position="84"/>
    </location>
</feature>
<evidence type="ECO:0000313" key="11">
    <source>
        <dbReference type="Proteomes" id="UP000092401"/>
    </source>
</evidence>
<feature type="transmembrane region" description="Helical" evidence="6">
    <location>
        <begin position="21"/>
        <end position="39"/>
    </location>
</feature>
<feature type="transmembrane region" description="Helical" evidence="6">
    <location>
        <begin position="211"/>
        <end position="233"/>
    </location>
</feature>
<evidence type="ECO:0000313" key="10">
    <source>
        <dbReference type="Proteomes" id="UP000091929"/>
    </source>
</evidence>
<feature type="transmembrane region" description="Helical" evidence="6">
    <location>
        <begin position="105"/>
        <end position="130"/>
    </location>
</feature>
<gene>
    <name evidence="7" type="ORF">APG10_01175</name>
    <name evidence="8" type="ORF">APG11_00199</name>
    <name evidence="9" type="ORF">APG12_00227</name>
</gene>
<evidence type="ECO:0000256" key="1">
    <source>
        <dbReference type="ARBA" id="ARBA00004141"/>
    </source>
</evidence>
<protein>
    <recommendedName>
        <fullName evidence="12">Cytidylyltransferase family protein</fullName>
    </recommendedName>
</protein>
<evidence type="ECO:0000313" key="8">
    <source>
        <dbReference type="EMBL" id="KYC48528.1"/>
    </source>
</evidence>
<evidence type="ECO:0000256" key="4">
    <source>
        <dbReference type="ARBA" id="ARBA00022989"/>
    </source>
</evidence>
<keyword evidence="5 6" id="KW-0472">Membrane</keyword>
<accession>A0A150IUH0</accession>
<comment type="subcellular location">
    <subcellularLocation>
        <location evidence="1">Membrane</location>
        <topology evidence="1">Multi-pass membrane protein</topology>
    </subcellularLocation>
</comment>
<evidence type="ECO:0000256" key="5">
    <source>
        <dbReference type="ARBA" id="ARBA00023136"/>
    </source>
</evidence>
<reference evidence="10 11" key="1">
    <citation type="journal article" date="2016" name="ISME J.">
        <title>Chasing the elusive Euryarchaeota class WSA2: genomes reveal a uniquely fastidious methyl-reducing methanogen.</title>
        <authorList>
            <person name="Nobu M.K."/>
            <person name="Narihiro T."/>
            <person name="Kuroda K."/>
            <person name="Mei R."/>
            <person name="Liu W.T."/>
        </authorList>
    </citation>
    <scope>NUCLEOTIDE SEQUENCE [LARGE SCALE GENOMIC DNA]</scope>
    <source>
        <strain evidence="7">B03fssc0709_Meth_Bin005</strain>
        <strain evidence="8">B15fssc0709_Meth_Bin003</strain>
        <strain evidence="9">BMIXfssc0709_Meth_Bin006</strain>
    </source>
</reference>
<feature type="transmembrane region" description="Helical" evidence="6">
    <location>
        <begin position="181"/>
        <end position="205"/>
    </location>
</feature>
<dbReference type="GO" id="GO:0016020">
    <property type="term" value="C:membrane"/>
    <property type="evidence" value="ECO:0007669"/>
    <property type="project" value="UniProtKB-SubCell"/>
</dbReference>
<keyword evidence="4 6" id="KW-1133">Transmembrane helix</keyword>
<evidence type="ECO:0008006" key="12">
    <source>
        <dbReference type="Google" id="ProtNLM"/>
    </source>
</evidence>
<keyword evidence="3 6" id="KW-0812">Transmembrane</keyword>
<comment type="similarity">
    <text evidence="2">Belongs to the TMEM19 family.</text>
</comment>
<sequence>MPKDSFISFLKVNDFIGERMLTSEYIIIATCFCIIFGGLSFKFRAVDFSGFLAGVFVGIPIIVFGGFRFFFILAFFFITASVATKFKYEEKSRKGVAEKNKGARSYINVLGNGIVASFFAVLYYIAPIYLNLDSNIFLLGFLGALATAAADTAGGEIGRLSKYKPRLITNFKVVETGADGGVTLLGELAELVVAFLIGIIAYLAGLGDMRIILITGVAGFVGSNLDSIIGATLESWYDFFGNNHTNITATVAGGILGSILHFF</sequence>
<dbReference type="Pfam" id="PF01940">
    <property type="entry name" value="DUF92"/>
    <property type="match status" value="1"/>
</dbReference>
<dbReference type="Proteomes" id="UP000092401">
    <property type="component" value="Unassembled WGS sequence"/>
</dbReference>
<accession>A0A150J250</accession>
<accession>A0A150IJ70</accession>
<comment type="caution">
    <text evidence="8">The sequence shown here is derived from an EMBL/GenBank/DDBJ whole genome shotgun (WGS) entry which is preliminary data.</text>
</comment>
<evidence type="ECO:0000313" key="7">
    <source>
        <dbReference type="EMBL" id="KYC45080.1"/>
    </source>
</evidence>
<organism evidence="8 10">
    <name type="scientific">Candidatus Methanofastidiosum methylothiophilum</name>
    <dbReference type="NCBI Taxonomy" id="1705564"/>
    <lineage>
        <taxon>Archaea</taxon>
        <taxon>Methanobacteriati</taxon>
        <taxon>Methanobacteriota</taxon>
        <taxon>Stenosarchaea group</taxon>
        <taxon>Candidatus Methanofastidiosia</taxon>
        <taxon>Candidatus Methanofastidiosales</taxon>
        <taxon>Candidatus Methanofastidiosaceae</taxon>
        <taxon>Candidatus Methanofastidiosum</taxon>
    </lineage>
</organism>
<evidence type="ECO:0000256" key="2">
    <source>
        <dbReference type="ARBA" id="ARBA00009012"/>
    </source>
</evidence>
<dbReference type="Proteomes" id="UP000091929">
    <property type="component" value="Unassembled WGS sequence"/>
</dbReference>
<dbReference type="PANTHER" id="PTHR13353">
    <property type="entry name" value="TRANSMEMBRANE PROTEIN 19"/>
    <property type="match status" value="1"/>
</dbReference>
<proteinExistence type="inferred from homology"/>
<dbReference type="AlphaFoldDB" id="A0A150IUH0"/>
<dbReference type="EMBL" id="LNGE01000031">
    <property type="protein sequence ID" value="KYC45080.1"/>
    <property type="molecule type" value="Genomic_DNA"/>
</dbReference>
<dbReference type="PANTHER" id="PTHR13353:SF5">
    <property type="entry name" value="TRANSMEMBRANE PROTEIN 19"/>
    <property type="match status" value="1"/>
</dbReference>
<evidence type="ECO:0000256" key="3">
    <source>
        <dbReference type="ARBA" id="ARBA00022692"/>
    </source>
</evidence>
<dbReference type="InterPro" id="IPR002794">
    <property type="entry name" value="DUF92_TMEM19"/>
</dbReference>